<proteinExistence type="inferred from homology"/>
<feature type="binding site" evidence="4">
    <location>
        <position position="316"/>
    </location>
    <ligand>
        <name>Mg(2+)</name>
        <dbReference type="ChEBI" id="CHEBI:18420"/>
    </ligand>
</feature>
<evidence type="ECO:0000313" key="7">
    <source>
        <dbReference type="Proteomes" id="UP000034166"/>
    </source>
</evidence>
<comment type="caution">
    <text evidence="6">The sequence shown here is derived from an EMBL/GenBank/DDBJ whole genome shotgun (WGS) entry which is preliminary data.</text>
</comment>
<comment type="similarity">
    <text evidence="2 4">Belongs to the isochorismate synthase family.</text>
</comment>
<feature type="binding site" evidence="4">
    <location>
        <position position="451"/>
    </location>
    <ligand>
        <name>Mg(2+)</name>
        <dbReference type="ChEBI" id="CHEBI:18420"/>
    </ligand>
</feature>
<keyword evidence="4" id="KW-0460">Magnesium</keyword>
<name>A0A0M2SPM7_9BACI</name>
<keyword evidence="3 4" id="KW-0413">Isomerase</keyword>
<dbReference type="EC" id="5.4.4.2" evidence="4"/>
<dbReference type="GO" id="GO:0009697">
    <property type="term" value="P:salicylic acid biosynthetic process"/>
    <property type="evidence" value="ECO:0007669"/>
    <property type="project" value="TreeGrafter"/>
</dbReference>
<feature type="domain" description="Chorismate-utilising enzyme C-terminal" evidence="5">
    <location>
        <begin position="202"/>
        <end position="455"/>
    </location>
</feature>
<sequence>MVTIQDTELRQGIVAAIGRAKELSQSVLVSEVQKIDRLDSFHFFAAGRSRFLGERFFWQDPHGTYKLAGVGVVRQIQCDKASGRFVHIEKEWKQFIETAVLAGKQDVPGSGPAMFGGFSFDPLKDKTGLWSKFSQSHFHIPAFMLTVLEDEAYFTTNVVCTQHDDASLFDKISEERQAILAAAVREQEYSLPNLEALREIQPEEWKQSVKDLVESLENSGLKKVVLARELRLQFDQDVAVEGVLQRLTEQQRESFIFAFEANGDCFIGASPERLVKKEGEKVFSACVAGSIPRGKTPEEDRQLGKVLLEDQKNLIEHQYVVEMIKEAMQETCDRVVLPDGPKLMKMKYIQHLYTPVTGENRAGTSILDLVDRLHPTPALGGLPKEKAVEKIREIEILDRGLYASPIGWLDHLGNGEFAVAIRSALIQASEASLFAGCGIVADSDAESEYTETSIKFRPMLAALGGIKQ</sequence>
<evidence type="ECO:0000256" key="1">
    <source>
        <dbReference type="ARBA" id="ARBA00000799"/>
    </source>
</evidence>
<comment type="cofactor">
    <cofactor evidence="4">
        <name>Mg(2+)</name>
        <dbReference type="ChEBI" id="CHEBI:18420"/>
    </cofactor>
</comment>
<feature type="active site" description="Proton donor" evidence="4">
    <location>
        <position position="272"/>
    </location>
</feature>
<organism evidence="6 7">
    <name type="scientific">Mesobacillus campisalis</name>
    <dbReference type="NCBI Taxonomy" id="1408103"/>
    <lineage>
        <taxon>Bacteria</taxon>
        <taxon>Bacillati</taxon>
        <taxon>Bacillota</taxon>
        <taxon>Bacilli</taxon>
        <taxon>Bacillales</taxon>
        <taxon>Bacillaceae</taxon>
        <taxon>Mesobacillus</taxon>
    </lineage>
</organism>
<accession>A0A0M2SPM7</accession>
<comment type="pathway">
    <text evidence="4">Quinol/quinone metabolism; 1,4-dihydroxy-2-naphthoate biosynthesis; 1,4-dihydroxy-2-naphthoate from chorismate: step 1/7.</text>
</comment>
<dbReference type="GO" id="GO:0008909">
    <property type="term" value="F:isochorismate synthase activity"/>
    <property type="evidence" value="ECO:0007669"/>
    <property type="project" value="UniProtKB-UniRule"/>
</dbReference>
<dbReference type="Proteomes" id="UP000034166">
    <property type="component" value="Unassembled WGS sequence"/>
</dbReference>
<comment type="pathway">
    <text evidence="4">Quinol/quinone metabolism; menaquinone biosynthesis.</text>
</comment>
<evidence type="ECO:0000259" key="5">
    <source>
        <dbReference type="Pfam" id="PF00425"/>
    </source>
</evidence>
<keyword evidence="4" id="KW-0474">Menaquinone biosynthesis</keyword>
<dbReference type="OrthoDB" id="9803598at2"/>
<feature type="active site" description="Proton acceptor" evidence="4">
    <location>
        <position position="223"/>
    </location>
</feature>
<dbReference type="SUPFAM" id="SSF56322">
    <property type="entry name" value="ADC synthase"/>
    <property type="match status" value="1"/>
</dbReference>
<gene>
    <name evidence="4" type="primary">menF</name>
    <name evidence="6" type="ORF">WQ57_20570</name>
</gene>
<reference evidence="6 7" key="1">
    <citation type="submission" date="2015-04" db="EMBL/GenBank/DDBJ databases">
        <title>Taxonomic description and genome sequence of Bacillus campisalis sp. nov., a novel member of the genus Bacillus isolated from solar saltern.</title>
        <authorList>
            <person name="Mathan Kumar R."/>
            <person name="Kaur G."/>
            <person name="Kumar A."/>
            <person name="Singh N.K."/>
            <person name="Kaur N."/>
            <person name="Kumar N."/>
            <person name="Mayilraj S."/>
        </authorList>
    </citation>
    <scope>NUCLEOTIDE SEQUENCE [LARGE SCALE GENOMIC DNA]</scope>
    <source>
        <strain evidence="6 7">SA2-6</strain>
    </source>
</reference>
<evidence type="ECO:0000256" key="2">
    <source>
        <dbReference type="ARBA" id="ARBA00005297"/>
    </source>
</evidence>
<dbReference type="PATRIC" id="fig|1408103.3.peg.4527"/>
<dbReference type="PANTHER" id="PTHR42839:SF1">
    <property type="entry name" value="ISOCHORISMATE SYNTHASE MENF"/>
    <property type="match status" value="1"/>
</dbReference>
<keyword evidence="4" id="KW-0479">Metal-binding</keyword>
<evidence type="ECO:0000256" key="4">
    <source>
        <dbReference type="HAMAP-Rule" id="MF_01935"/>
    </source>
</evidence>
<dbReference type="PANTHER" id="PTHR42839">
    <property type="entry name" value="ISOCHORISMATE SYNTHASE ENTC"/>
    <property type="match status" value="1"/>
</dbReference>
<protein>
    <recommendedName>
        <fullName evidence="4">Isochorismate synthase MenF</fullName>
        <ecNumber evidence="4">5.4.4.2</ecNumber>
    </recommendedName>
    <alternativeName>
        <fullName evidence="4">Isochorismate mutase</fullName>
    </alternativeName>
</protein>
<dbReference type="HAMAP" id="MF_01935">
    <property type="entry name" value="MenF"/>
    <property type="match status" value="1"/>
</dbReference>
<dbReference type="UniPathway" id="UPA01057">
    <property type="reaction ID" value="UER00163"/>
</dbReference>
<evidence type="ECO:0000256" key="3">
    <source>
        <dbReference type="ARBA" id="ARBA00023235"/>
    </source>
</evidence>
<dbReference type="InterPro" id="IPR005801">
    <property type="entry name" value="ADC_synthase"/>
</dbReference>
<dbReference type="AlphaFoldDB" id="A0A0M2SPM7"/>
<comment type="catalytic activity">
    <reaction evidence="1 4">
        <text>chorismate = isochorismate</text>
        <dbReference type="Rhea" id="RHEA:18985"/>
        <dbReference type="ChEBI" id="CHEBI:29748"/>
        <dbReference type="ChEBI" id="CHEBI:29780"/>
        <dbReference type="EC" id="5.4.4.2"/>
    </reaction>
</comment>
<dbReference type="InterPro" id="IPR004561">
    <property type="entry name" value="IsoChor_synthase"/>
</dbReference>
<dbReference type="Pfam" id="PF00425">
    <property type="entry name" value="Chorismate_bind"/>
    <property type="match status" value="1"/>
</dbReference>
<dbReference type="GO" id="GO:0000287">
    <property type="term" value="F:magnesium ion binding"/>
    <property type="evidence" value="ECO:0007669"/>
    <property type="project" value="UniProtKB-UniRule"/>
</dbReference>
<evidence type="ECO:0000313" key="6">
    <source>
        <dbReference type="EMBL" id="KKK36208.1"/>
    </source>
</evidence>
<dbReference type="InterPro" id="IPR015890">
    <property type="entry name" value="Chorismate_C"/>
</dbReference>
<dbReference type="UniPathway" id="UPA00079"/>
<dbReference type="GO" id="GO:0009234">
    <property type="term" value="P:menaquinone biosynthetic process"/>
    <property type="evidence" value="ECO:0007669"/>
    <property type="project" value="UniProtKB-UniRule"/>
</dbReference>
<dbReference type="NCBIfam" id="TIGR00543">
    <property type="entry name" value="isochor_syn"/>
    <property type="match status" value="1"/>
</dbReference>
<comment type="function">
    <text evidence="4">Catalyzes the conversion of chorismate to isochorismate.</text>
</comment>
<keyword evidence="7" id="KW-1185">Reference proteome</keyword>
<dbReference type="EMBL" id="LAYY01000037">
    <property type="protein sequence ID" value="KKK36208.1"/>
    <property type="molecule type" value="Genomic_DNA"/>
</dbReference>
<dbReference type="InterPro" id="IPR034681">
    <property type="entry name" value="MenF"/>
</dbReference>
<dbReference type="Gene3D" id="3.60.120.10">
    <property type="entry name" value="Anthranilate synthase"/>
    <property type="match status" value="1"/>
</dbReference>